<accession>A0ABP9SSS5</accession>
<feature type="transmembrane region" description="Helical" evidence="9">
    <location>
        <begin position="173"/>
        <end position="193"/>
    </location>
</feature>
<keyword evidence="2 9" id="KW-1003">Cell membrane</keyword>
<evidence type="ECO:0000256" key="2">
    <source>
        <dbReference type="ARBA" id="ARBA00022475"/>
    </source>
</evidence>
<comment type="subunit">
    <text evidence="9">The system is composed of three essential subunits: KdpA, KdpB and KdpC.</text>
</comment>
<dbReference type="Proteomes" id="UP001501570">
    <property type="component" value="Unassembled WGS sequence"/>
</dbReference>
<evidence type="ECO:0000256" key="4">
    <source>
        <dbReference type="ARBA" id="ARBA00022692"/>
    </source>
</evidence>
<reference evidence="11" key="1">
    <citation type="journal article" date="2019" name="Int. J. Syst. Evol. Microbiol.">
        <title>The Global Catalogue of Microorganisms (GCM) 10K type strain sequencing project: providing services to taxonomists for standard genome sequencing and annotation.</title>
        <authorList>
            <consortium name="The Broad Institute Genomics Platform"/>
            <consortium name="The Broad Institute Genome Sequencing Center for Infectious Disease"/>
            <person name="Wu L."/>
            <person name="Ma J."/>
        </authorList>
    </citation>
    <scope>NUCLEOTIDE SEQUENCE [LARGE SCALE GENOMIC DNA]</scope>
    <source>
        <strain evidence="11">JCM 18304</strain>
    </source>
</reference>
<feature type="transmembrane region" description="Helical" evidence="9">
    <location>
        <begin position="280"/>
        <end position="300"/>
    </location>
</feature>
<comment type="similarity">
    <text evidence="9">Belongs to the KdpA family.</text>
</comment>
<dbReference type="InterPro" id="IPR004623">
    <property type="entry name" value="KdpA"/>
</dbReference>
<name>A0ABP9SSS5_9ACTN</name>
<keyword evidence="6 9" id="KW-1133">Transmembrane helix</keyword>
<feature type="transmembrane region" description="Helical" evidence="9">
    <location>
        <begin position="6"/>
        <end position="29"/>
    </location>
</feature>
<dbReference type="EMBL" id="BAABJQ010000041">
    <property type="protein sequence ID" value="GAA5200100.1"/>
    <property type="molecule type" value="Genomic_DNA"/>
</dbReference>
<comment type="caution">
    <text evidence="10">The sequence shown here is derived from an EMBL/GenBank/DDBJ whole genome shotgun (WGS) entry which is preliminary data.</text>
</comment>
<feature type="transmembrane region" description="Helical" evidence="9">
    <location>
        <begin position="380"/>
        <end position="399"/>
    </location>
</feature>
<dbReference type="PANTHER" id="PTHR30607">
    <property type="entry name" value="POTASSIUM-TRANSPORTING ATPASE A CHAIN"/>
    <property type="match status" value="1"/>
</dbReference>
<feature type="transmembrane region" description="Helical" evidence="9">
    <location>
        <begin position="249"/>
        <end position="268"/>
    </location>
</feature>
<dbReference type="NCBIfam" id="TIGR00680">
    <property type="entry name" value="kdpA"/>
    <property type="match status" value="1"/>
</dbReference>
<gene>
    <name evidence="10" type="primary">kdpA_3</name>
    <name evidence="9" type="synonym">kdpA</name>
    <name evidence="10" type="ORF">GCM10023322_77220</name>
</gene>
<evidence type="ECO:0000313" key="11">
    <source>
        <dbReference type="Proteomes" id="UP001501570"/>
    </source>
</evidence>
<proteinExistence type="inferred from homology"/>
<feature type="transmembrane region" description="Helical" evidence="9">
    <location>
        <begin position="132"/>
        <end position="153"/>
    </location>
</feature>
<evidence type="ECO:0000256" key="1">
    <source>
        <dbReference type="ARBA" id="ARBA00022448"/>
    </source>
</evidence>
<keyword evidence="4 9" id="KW-0812">Transmembrane</keyword>
<keyword evidence="11" id="KW-1185">Reference proteome</keyword>
<protein>
    <recommendedName>
        <fullName evidence="9">Potassium-transporting ATPase potassium-binding subunit</fullName>
    </recommendedName>
    <alternativeName>
        <fullName evidence="9">ATP phosphohydrolase [potassium-transporting] A chain</fullName>
    </alternativeName>
    <alternativeName>
        <fullName evidence="9">Potassium-binding and translocating subunit A</fullName>
    </alternativeName>
    <alternativeName>
        <fullName evidence="9">Potassium-translocating ATPase A chain</fullName>
    </alternativeName>
</protein>
<comment type="subcellular location">
    <subcellularLocation>
        <location evidence="9">Cell membrane</location>
        <topology evidence="9">Multi-pass membrane protein</topology>
    </subcellularLocation>
</comment>
<dbReference type="HAMAP" id="MF_00275">
    <property type="entry name" value="KdpA"/>
    <property type="match status" value="1"/>
</dbReference>
<evidence type="ECO:0000256" key="7">
    <source>
        <dbReference type="ARBA" id="ARBA00023065"/>
    </source>
</evidence>
<dbReference type="PIRSF" id="PIRSF001294">
    <property type="entry name" value="K_ATPaseA"/>
    <property type="match status" value="1"/>
</dbReference>
<comment type="function">
    <text evidence="9">Part of the high-affinity ATP-driven potassium transport (or Kdp) system, which catalyzes the hydrolysis of ATP coupled with the electrogenic transport of potassium into the cytoplasm. This subunit binds the extracellular potassium ions and delivers the ions to the membrane domain of KdpB through an intramembrane tunnel.</text>
</comment>
<keyword evidence="7 9" id="KW-0406">Ion transport</keyword>
<sequence length="563" mass="59383">MSFAWTLVAFVVVLAIAWRFLGAYMVAVFDGRSKWLAYLERPIYRLLKLDPESEQSWQRYAASLIMFSGFVLLFGYAIFRLQGHLPFNPQHFGAVRSDTAWNTIVSFVTNTNWQSYSGETTMSYLSQMGVLALQNFLSAAVGIAVAVALIRGFARKGSKTIGNFWVDFVRTNLYILLPIAFVAAIIFIGQGALQTLGGPAHVHDALSGASQTLPRGPIASQEVIKQLGTNGGGFFNANGAGPFENPTGLTNFLSIILILCIPVALTYTFGKMVFSVRQGVAILAVMTVLFGGWLTAATVAEHQPNPAVAAAGVTSQPAGNMEGKETRFGAPSSALYNITSTQTSTGSVDSAADSYTPVGGAAMLTGMMLGEVSPGGVGTGLYGILLFAVITVFIGGLMVGRTPEYLGKKIQAREVKLAALGVLVMPITVLVLTAIAVSVHAGRVGPLNAGPHGFSEILYAYTSETNNNGSGFGGLSANTPFYNITGTIGLLLGRFGMIIPVLALAGSMAAKQVVPASLGTFRTDKPMFVVLLIGVVLIIGALTFFPAVSLGPIVEQFSSGRLF</sequence>
<feature type="transmembrane region" description="Helical" evidence="9">
    <location>
        <begin position="420"/>
        <end position="441"/>
    </location>
</feature>
<evidence type="ECO:0000256" key="5">
    <source>
        <dbReference type="ARBA" id="ARBA00022958"/>
    </source>
</evidence>
<evidence type="ECO:0000256" key="6">
    <source>
        <dbReference type="ARBA" id="ARBA00022989"/>
    </source>
</evidence>
<feature type="transmembrane region" description="Helical" evidence="9">
    <location>
        <begin position="527"/>
        <end position="548"/>
    </location>
</feature>
<evidence type="ECO:0000256" key="8">
    <source>
        <dbReference type="ARBA" id="ARBA00023136"/>
    </source>
</evidence>
<organism evidence="10 11">
    <name type="scientific">Rugosimonospora acidiphila</name>
    <dbReference type="NCBI Taxonomy" id="556531"/>
    <lineage>
        <taxon>Bacteria</taxon>
        <taxon>Bacillati</taxon>
        <taxon>Actinomycetota</taxon>
        <taxon>Actinomycetes</taxon>
        <taxon>Micromonosporales</taxon>
        <taxon>Micromonosporaceae</taxon>
        <taxon>Rugosimonospora</taxon>
    </lineage>
</organism>
<keyword evidence="3 9" id="KW-0633">Potassium transport</keyword>
<evidence type="ECO:0000256" key="3">
    <source>
        <dbReference type="ARBA" id="ARBA00022538"/>
    </source>
</evidence>
<evidence type="ECO:0000313" key="10">
    <source>
        <dbReference type="EMBL" id="GAA5200100.1"/>
    </source>
</evidence>
<keyword evidence="5 9" id="KW-0630">Potassium</keyword>
<keyword evidence="8 9" id="KW-0472">Membrane</keyword>
<feature type="transmembrane region" description="Helical" evidence="9">
    <location>
        <begin position="481"/>
        <end position="506"/>
    </location>
</feature>
<evidence type="ECO:0000256" key="9">
    <source>
        <dbReference type="HAMAP-Rule" id="MF_00275"/>
    </source>
</evidence>
<dbReference type="PANTHER" id="PTHR30607:SF2">
    <property type="entry name" value="POTASSIUM-TRANSPORTING ATPASE POTASSIUM-BINDING SUBUNIT"/>
    <property type="match status" value="1"/>
</dbReference>
<feature type="transmembrane region" description="Helical" evidence="9">
    <location>
        <begin position="60"/>
        <end position="79"/>
    </location>
</feature>
<dbReference type="Pfam" id="PF03814">
    <property type="entry name" value="KdpA"/>
    <property type="match status" value="1"/>
</dbReference>
<dbReference type="RefSeq" id="WP_345638286.1">
    <property type="nucleotide sequence ID" value="NZ_BAABJQ010000041.1"/>
</dbReference>
<keyword evidence="1 9" id="KW-0813">Transport</keyword>